<dbReference type="Ensembl" id="ENSMMDT00005045153.1">
    <property type="protein sequence ID" value="ENSMMDP00005044270.1"/>
    <property type="gene ID" value="ENSMMDG00005020325.1"/>
</dbReference>
<dbReference type="InParanoid" id="A0A667ZMY7"/>
<proteinExistence type="predicted"/>
<protein>
    <submittedName>
        <fullName evidence="2">Uncharacterized protein</fullName>
    </submittedName>
</protein>
<sequence length="136" mass="14147">LSDVTAAQTPRAAPANESGGRCRGHAAPPGGKGDSPSRGAGPPISPTNSLSGYQLRSPLFRHLSRSSSGYFSYDGDSLPGSPRPATVDKATQTPSPSGQAVTHAVLRLTEEHPHGEHRNSHTASHVDGPLPLRMIQ</sequence>
<feature type="region of interest" description="Disordered" evidence="1">
    <location>
        <begin position="1"/>
        <end position="53"/>
    </location>
</feature>
<accession>A0A667ZMY7</accession>
<dbReference type="GeneTree" id="ENSGT00940000178131"/>
<feature type="compositionally biased region" description="Polar residues" evidence="1">
    <location>
        <begin position="89"/>
        <end position="100"/>
    </location>
</feature>
<dbReference type="Proteomes" id="UP000472263">
    <property type="component" value="Chromosome 15"/>
</dbReference>
<reference evidence="2" key="3">
    <citation type="submission" date="2025-09" db="UniProtKB">
        <authorList>
            <consortium name="Ensembl"/>
        </authorList>
    </citation>
    <scope>IDENTIFICATION</scope>
</reference>
<name>A0A667ZMY7_9TELE</name>
<feature type="region of interest" description="Disordered" evidence="1">
    <location>
        <begin position="65"/>
        <end position="136"/>
    </location>
</feature>
<keyword evidence="3" id="KW-1185">Reference proteome</keyword>
<evidence type="ECO:0000313" key="3">
    <source>
        <dbReference type="Proteomes" id="UP000472263"/>
    </source>
</evidence>
<feature type="compositionally biased region" description="Low complexity" evidence="1">
    <location>
        <begin position="65"/>
        <end position="77"/>
    </location>
</feature>
<evidence type="ECO:0000313" key="2">
    <source>
        <dbReference type="Ensembl" id="ENSMMDP00005044270.1"/>
    </source>
</evidence>
<reference evidence="2" key="2">
    <citation type="submission" date="2025-08" db="UniProtKB">
        <authorList>
            <consortium name="Ensembl"/>
        </authorList>
    </citation>
    <scope>IDENTIFICATION</scope>
</reference>
<reference evidence="2" key="1">
    <citation type="submission" date="2019-06" db="EMBL/GenBank/DDBJ databases">
        <authorList>
            <consortium name="Wellcome Sanger Institute Data Sharing"/>
        </authorList>
    </citation>
    <scope>NUCLEOTIDE SEQUENCE [LARGE SCALE GENOMIC DNA]</scope>
</reference>
<evidence type="ECO:0000256" key="1">
    <source>
        <dbReference type="SAM" id="MobiDB-lite"/>
    </source>
</evidence>
<organism evidence="2 3">
    <name type="scientific">Myripristis murdjan</name>
    <name type="common">pinecone soldierfish</name>
    <dbReference type="NCBI Taxonomy" id="586833"/>
    <lineage>
        <taxon>Eukaryota</taxon>
        <taxon>Metazoa</taxon>
        <taxon>Chordata</taxon>
        <taxon>Craniata</taxon>
        <taxon>Vertebrata</taxon>
        <taxon>Euteleostomi</taxon>
        <taxon>Actinopterygii</taxon>
        <taxon>Neopterygii</taxon>
        <taxon>Teleostei</taxon>
        <taxon>Neoteleostei</taxon>
        <taxon>Acanthomorphata</taxon>
        <taxon>Holocentriformes</taxon>
        <taxon>Holocentridae</taxon>
        <taxon>Myripristis</taxon>
    </lineage>
</organism>
<feature type="compositionally biased region" description="Basic and acidic residues" evidence="1">
    <location>
        <begin position="108"/>
        <end position="119"/>
    </location>
</feature>
<dbReference type="AlphaFoldDB" id="A0A667ZMY7"/>